<dbReference type="InterPro" id="IPR026368">
    <property type="entry name" value="SWIM_PBPRA1643"/>
</dbReference>
<evidence type="ECO:0000313" key="1">
    <source>
        <dbReference type="EMBL" id="OUR83884.1"/>
    </source>
</evidence>
<sequence>MHDLYYKGRIHTRHNHITTGYNNKRSVKLGSEKEPLTLVVSSEERKVEITKLVSDNDLFAEITVDNAAEENIIELEGLLNKPTTTRFDKTPNRNDPCSCGSEKKYKKCCG</sequence>
<dbReference type="Pfam" id="PF02810">
    <property type="entry name" value="SEC-C"/>
    <property type="match status" value="1"/>
</dbReference>
<proteinExistence type="predicted"/>
<dbReference type="InterPro" id="IPR004027">
    <property type="entry name" value="SEC_C_motif"/>
</dbReference>
<dbReference type="EMBL" id="MAAF01000025">
    <property type="protein sequence ID" value="OUR83884.1"/>
    <property type="molecule type" value="Genomic_DNA"/>
</dbReference>
<name>A0A1Y5ES59_COLPS</name>
<comment type="caution">
    <text evidence="1">The sequence shown here is derived from an EMBL/GenBank/DDBJ whole genome shotgun (WGS) entry which is preliminary data.</text>
</comment>
<dbReference type="SUPFAM" id="SSF103642">
    <property type="entry name" value="Sec-C motif"/>
    <property type="match status" value="1"/>
</dbReference>
<protein>
    <submittedName>
        <fullName evidence="1">Zinc chelation protein SecC</fullName>
    </submittedName>
</protein>
<dbReference type="Gene3D" id="3.10.450.50">
    <property type="match status" value="1"/>
</dbReference>
<reference evidence="2" key="1">
    <citation type="journal article" date="2017" name="Proc. Natl. Acad. Sci. U.S.A.">
        <title>Simulation of Deepwater Horizon oil plume reveals substrate specialization within a complex community of hydrocarbon degraders.</title>
        <authorList>
            <person name="Hu P."/>
            <person name="Dubinsky E.A."/>
            <person name="Probst A.J."/>
            <person name="Wang J."/>
            <person name="Sieber C.M.K."/>
            <person name="Tom L.M."/>
            <person name="Gardinali P."/>
            <person name="Banfield J.F."/>
            <person name="Atlas R.M."/>
            <person name="Andersen G.L."/>
        </authorList>
    </citation>
    <scope>NUCLEOTIDE SEQUENCE [LARGE SCALE GENOMIC DNA]</scope>
</reference>
<dbReference type="Proteomes" id="UP000243053">
    <property type="component" value="Unassembled WGS sequence"/>
</dbReference>
<dbReference type="AlphaFoldDB" id="A0A1Y5ES59"/>
<accession>A0A1Y5ES59</accession>
<evidence type="ECO:0000313" key="2">
    <source>
        <dbReference type="Proteomes" id="UP000243053"/>
    </source>
</evidence>
<dbReference type="NCBIfam" id="TIGR04102">
    <property type="entry name" value="SWIM_PBPRA1643"/>
    <property type="match status" value="1"/>
</dbReference>
<gene>
    <name evidence="1" type="ORF">A9Q75_04505</name>
</gene>
<organism evidence="1 2">
    <name type="scientific">Colwellia psychrerythraea</name>
    <name type="common">Vibrio psychroerythus</name>
    <dbReference type="NCBI Taxonomy" id="28229"/>
    <lineage>
        <taxon>Bacteria</taxon>
        <taxon>Pseudomonadati</taxon>
        <taxon>Pseudomonadota</taxon>
        <taxon>Gammaproteobacteria</taxon>
        <taxon>Alteromonadales</taxon>
        <taxon>Colwelliaceae</taxon>
        <taxon>Colwellia</taxon>
    </lineage>
</organism>